<feature type="compositionally biased region" description="Basic and acidic residues" evidence="1">
    <location>
        <begin position="221"/>
        <end position="234"/>
    </location>
</feature>
<dbReference type="PANTHER" id="PTHR31154">
    <property type="entry name" value="MEMBRANE TRANSPORTER PROTEIN"/>
    <property type="match status" value="1"/>
</dbReference>
<name>A0A7S4BTS2_CHRCT</name>
<keyword evidence="2" id="KW-0812">Transmembrane</keyword>
<evidence type="ECO:0000256" key="1">
    <source>
        <dbReference type="SAM" id="MobiDB-lite"/>
    </source>
</evidence>
<feature type="transmembrane region" description="Helical" evidence="2">
    <location>
        <begin position="162"/>
        <end position="180"/>
    </location>
</feature>
<dbReference type="EMBL" id="HBIZ01045771">
    <property type="protein sequence ID" value="CAE0776637.1"/>
    <property type="molecule type" value="Transcribed_RNA"/>
</dbReference>
<feature type="region of interest" description="Disordered" evidence="1">
    <location>
        <begin position="216"/>
        <end position="258"/>
    </location>
</feature>
<proteinExistence type="predicted"/>
<dbReference type="PANTHER" id="PTHR31154:SF4">
    <property type="entry name" value="MEMBRANE TRANSPORTER PROTEIN"/>
    <property type="match status" value="1"/>
</dbReference>
<feature type="transmembrane region" description="Helical" evidence="2">
    <location>
        <begin position="342"/>
        <end position="363"/>
    </location>
</feature>
<dbReference type="AlphaFoldDB" id="A0A7S4BTS2"/>
<feature type="transmembrane region" description="Helical" evidence="2">
    <location>
        <begin position="375"/>
        <end position="393"/>
    </location>
</feature>
<sequence length="580" mass="62076">MRSQLEMHSTADRSRYESIAAGIGDASPLGPESTRFTVGETLPDTADALPALGPAHVRKRFLLFLPALIMWPVWGYTLTYNGLWTKVFSKYWPMTLAMILGSFLAGSTPLGGGVVAYPVTQLLLVFDAADSRDASVLVQSIGMNAAAYLLWLVKREMLDVQLILYFSVFGVFGVLSGLSLRPSSGLANILFSCAIFFFAIAYFYVSEVQPPAVGDAVHVPKSNDDSHARTDSRQRSRGPSSRSTGSGEDASGRRDGHSLTHSDRVHIVRAPVLASEHAAAVVPVAVRLHRPAVTLTLMASCAFVGGLITSCTGSGSDICLYAFGVFGWNTLQPQMRRSNETLTASSVVVMGLLSAVTALTRALTEGLRTEVLLCWGADAFIVVVGAPVGALVLSPHAALQLRRLFYALALFQFVSYASMEEAFFDAAVAPHVGAKVWIYIGVFFAVELSVLCGHFRSARRAAAGAAVINADGARGMHGVAQKRAVRVDLGRRDTEESVGEMKSEIGGEIDGEIDGEIGGEIDKGIFHEKWRSRVAANARGGGDEPGSPRARAYAYVRGSGTRTARQESQRLVVGTTLMLV</sequence>
<feature type="compositionally biased region" description="Low complexity" evidence="1">
    <location>
        <begin position="237"/>
        <end position="247"/>
    </location>
</feature>
<evidence type="ECO:0000256" key="2">
    <source>
        <dbReference type="SAM" id="Phobius"/>
    </source>
</evidence>
<organism evidence="3">
    <name type="scientific">Chrysotila carterae</name>
    <name type="common">Marine alga</name>
    <name type="synonym">Syracosphaera carterae</name>
    <dbReference type="NCBI Taxonomy" id="13221"/>
    <lineage>
        <taxon>Eukaryota</taxon>
        <taxon>Haptista</taxon>
        <taxon>Haptophyta</taxon>
        <taxon>Prymnesiophyceae</taxon>
        <taxon>Isochrysidales</taxon>
        <taxon>Isochrysidaceae</taxon>
        <taxon>Chrysotila</taxon>
    </lineage>
</organism>
<accession>A0A7S4BTS2</accession>
<feature type="transmembrane region" description="Helical" evidence="2">
    <location>
        <begin position="61"/>
        <end position="83"/>
    </location>
</feature>
<feature type="transmembrane region" description="Helical" evidence="2">
    <location>
        <begin position="95"/>
        <end position="116"/>
    </location>
</feature>
<evidence type="ECO:0000313" key="3">
    <source>
        <dbReference type="EMBL" id="CAE0776637.1"/>
    </source>
</evidence>
<feature type="transmembrane region" description="Helical" evidence="2">
    <location>
        <begin position="136"/>
        <end position="153"/>
    </location>
</feature>
<keyword evidence="2" id="KW-1133">Transmembrane helix</keyword>
<feature type="transmembrane region" description="Helical" evidence="2">
    <location>
        <begin position="186"/>
        <end position="205"/>
    </location>
</feature>
<keyword evidence="2" id="KW-0472">Membrane</keyword>
<feature type="transmembrane region" description="Helical" evidence="2">
    <location>
        <begin position="436"/>
        <end position="455"/>
    </location>
</feature>
<protein>
    <submittedName>
        <fullName evidence="3">Uncharacterized protein</fullName>
    </submittedName>
</protein>
<gene>
    <name evidence="3" type="ORF">PCAR00345_LOCUS29276</name>
</gene>
<reference evidence="3" key="1">
    <citation type="submission" date="2021-01" db="EMBL/GenBank/DDBJ databases">
        <authorList>
            <person name="Corre E."/>
            <person name="Pelletier E."/>
            <person name="Niang G."/>
            <person name="Scheremetjew M."/>
            <person name="Finn R."/>
            <person name="Kale V."/>
            <person name="Holt S."/>
            <person name="Cochrane G."/>
            <person name="Meng A."/>
            <person name="Brown T."/>
            <person name="Cohen L."/>
        </authorList>
    </citation>
    <scope>NUCLEOTIDE SEQUENCE</scope>
    <source>
        <strain evidence="3">CCMP645</strain>
    </source>
</reference>